<keyword evidence="1" id="KW-0479">Metal-binding</keyword>
<dbReference type="InterPro" id="IPR002933">
    <property type="entry name" value="Peptidase_M20"/>
</dbReference>
<comment type="caution">
    <text evidence="4">The sequence shown here is derived from an EMBL/GenBank/DDBJ whole genome shotgun (WGS) entry which is preliminary data.</text>
</comment>
<dbReference type="Pfam" id="PF01546">
    <property type="entry name" value="Peptidase_M20"/>
    <property type="match status" value="1"/>
</dbReference>
<evidence type="ECO:0000313" key="5">
    <source>
        <dbReference type="Proteomes" id="UP000824238"/>
    </source>
</evidence>
<dbReference type="InterPro" id="IPR011650">
    <property type="entry name" value="Peptidase_M20_dimer"/>
</dbReference>
<reference evidence="4" key="1">
    <citation type="submission" date="2020-10" db="EMBL/GenBank/DDBJ databases">
        <authorList>
            <person name="Gilroy R."/>
        </authorList>
    </citation>
    <scope>NUCLEOTIDE SEQUENCE</scope>
    <source>
        <strain evidence="4">ChiGjej3B3-7149</strain>
    </source>
</reference>
<dbReference type="Gene3D" id="3.40.630.10">
    <property type="entry name" value="Zn peptidases"/>
    <property type="match status" value="1"/>
</dbReference>
<accession>A0A9D1IZ47</accession>
<dbReference type="Gene3D" id="3.30.70.360">
    <property type="match status" value="1"/>
</dbReference>
<dbReference type="AlphaFoldDB" id="A0A9D1IZ47"/>
<evidence type="ECO:0000256" key="2">
    <source>
        <dbReference type="ARBA" id="ARBA00022801"/>
    </source>
</evidence>
<dbReference type="SUPFAM" id="SSF53187">
    <property type="entry name" value="Zn-dependent exopeptidases"/>
    <property type="match status" value="1"/>
</dbReference>
<gene>
    <name evidence="4" type="ORF">IAD36_06350</name>
</gene>
<protein>
    <submittedName>
        <fullName evidence="4">M20/M25/M40 family metallo-hydrolase</fullName>
    </submittedName>
</protein>
<dbReference type="EMBL" id="DVHH01000155">
    <property type="protein sequence ID" value="HIR55191.1"/>
    <property type="molecule type" value="Genomic_DNA"/>
</dbReference>
<dbReference type="SUPFAM" id="SSF55031">
    <property type="entry name" value="Bacterial exopeptidase dimerisation domain"/>
    <property type="match status" value="1"/>
</dbReference>
<name>A0A9D1IZ47_9FIRM</name>
<dbReference type="GO" id="GO:0046872">
    <property type="term" value="F:metal ion binding"/>
    <property type="evidence" value="ECO:0007669"/>
    <property type="project" value="UniProtKB-KW"/>
</dbReference>
<organism evidence="4 5">
    <name type="scientific">Candidatus Scatomorpha intestinigallinarum</name>
    <dbReference type="NCBI Taxonomy" id="2840923"/>
    <lineage>
        <taxon>Bacteria</taxon>
        <taxon>Bacillati</taxon>
        <taxon>Bacillota</taxon>
        <taxon>Clostridia</taxon>
        <taxon>Eubacteriales</taxon>
        <taxon>Candidatus Scatomorpha</taxon>
    </lineage>
</organism>
<dbReference type="Pfam" id="PF07687">
    <property type="entry name" value="M20_dimer"/>
    <property type="match status" value="1"/>
</dbReference>
<dbReference type="GO" id="GO:0016787">
    <property type="term" value="F:hydrolase activity"/>
    <property type="evidence" value="ECO:0007669"/>
    <property type="project" value="UniProtKB-KW"/>
</dbReference>
<sequence>MKGYKADAAVIPEPTGLSIMPAHMGWLFYRITFSGKPIHCAFKWKGVNAVDKCLDFMCRMREVERNWAISKRHPYLPPPTLCFTVIHGGDSSSTVPEKCVLDMSLHFHPCETENGRIGSRIDAQLRDEIARFVGSDPWLSANPPQIECFQQGNAYDIGEEHPIVTCVRGCLESCTGRRPEIQGLASGADARLLTNFADTPTVLCGPGSIDNAHSINEYVPVDEYLAAVHMFCKLFTEWCGTAE</sequence>
<evidence type="ECO:0000313" key="4">
    <source>
        <dbReference type="EMBL" id="HIR55191.1"/>
    </source>
</evidence>
<proteinExistence type="predicted"/>
<keyword evidence="2" id="KW-0378">Hydrolase</keyword>
<dbReference type="PANTHER" id="PTHR43808">
    <property type="entry name" value="ACETYLORNITHINE DEACETYLASE"/>
    <property type="match status" value="1"/>
</dbReference>
<evidence type="ECO:0000256" key="1">
    <source>
        <dbReference type="ARBA" id="ARBA00022723"/>
    </source>
</evidence>
<dbReference type="InterPro" id="IPR050072">
    <property type="entry name" value="Peptidase_M20A"/>
</dbReference>
<dbReference type="Proteomes" id="UP000824238">
    <property type="component" value="Unassembled WGS sequence"/>
</dbReference>
<dbReference type="PANTHER" id="PTHR43808:SF25">
    <property type="entry name" value="PEPTIDASE M20 DIMERISATION DOMAIN-CONTAINING PROTEIN"/>
    <property type="match status" value="1"/>
</dbReference>
<feature type="domain" description="Peptidase M20 dimerisation" evidence="3">
    <location>
        <begin position="22"/>
        <end position="112"/>
    </location>
</feature>
<dbReference type="InterPro" id="IPR036264">
    <property type="entry name" value="Bact_exopeptidase_dim_dom"/>
</dbReference>
<reference evidence="4" key="2">
    <citation type="journal article" date="2021" name="PeerJ">
        <title>Extensive microbial diversity within the chicken gut microbiome revealed by metagenomics and culture.</title>
        <authorList>
            <person name="Gilroy R."/>
            <person name="Ravi A."/>
            <person name="Getino M."/>
            <person name="Pursley I."/>
            <person name="Horton D.L."/>
            <person name="Alikhan N.F."/>
            <person name="Baker D."/>
            <person name="Gharbi K."/>
            <person name="Hall N."/>
            <person name="Watson M."/>
            <person name="Adriaenssens E.M."/>
            <person name="Foster-Nyarko E."/>
            <person name="Jarju S."/>
            <person name="Secka A."/>
            <person name="Antonio M."/>
            <person name="Oren A."/>
            <person name="Chaudhuri R.R."/>
            <person name="La Ragione R."/>
            <person name="Hildebrand F."/>
            <person name="Pallen M.J."/>
        </authorList>
    </citation>
    <scope>NUCLEOTIDE SEQUENCE</scope>
    <source>
        <strain evidence="4">ChiGjej3B3-7149</strain>
    </source>
</reference>
<evidence type="ECO:0000259" key="3">
    <source>
        <dbReference type="Pfam" id="PF07687"/>
    </source>
</evidence>